<name>A0A2T4A9Q5_TRIHA</name>
<dbReference type="EMBL" id="KZ679681">
    <property type="protein sequence ID" value="PTB53782.1"/>
    <property type="molecule type" value="Genomic_DNA"/>
</dbReference>
<sequence length="83" mass="9324">MYNLHNLQTLRRSLHESASLLPGPVHVPVCSFAVLRYPPKNLPRLPQTSHDYPRLPNIPQTLPDPPRPPRPFLGSCSRCSSSC</sequence>
<dbReference type="GeneID" id="36627748"/>
<dbReference type="AlphaFoldDB" id="A0A2T4A9Q5"/>
<dbReference type="Proteomes" id="UP000241690">
    <property type="component" value="Unassembled WGS sequence"/>
</dbReference>
<keyword evidence="3" id="KW-1185">Reference proteome</keyword>
<feature type="non-terminal residue" evidence="2">
    <location>
        <position position="83"/>
    </location>
</feature>
<evidence type="ECO:0000256" key="1">
    <source>
        <dbReference type="SAM" id="MobiDB-lite"/>
    </source>
</evidence>
<evidence type="ECO:0000313" key="3">
    <source>
        <dbReference type="Proteomes" id="UP000241690"/>
    </source>
</evidence>
<feature type="compositionally biased region" description="Pro residues" evidence="1">
    <location>
        <begin position="62"/>
        <end position="71"/>
    </location>
</feature>
<evidence type="ECO:0000313" key="2">
    <source>
        <dbReference type="EMBL" id="PTB53782.1"/>
    </source>
</evidence>
<accession>A0A2T4A9Q5</accession>
<organism evidence="2 3">
    <name type="scientific">Trichoderma harzianum CBS 226.95</name>
    <dbReference type="NCBI Taxonomy" id="983964"/>
    <lineage>
        <taxon>Eukaryota</taxon>
        <taxon>Fungi</taxon>
        <taxon>Dikarya</taxon>
        <taxon>Ascomycota</taxon>
        <taxon>Pezizomycotina</taxon>
        <taxon>Sordariomycetes</taxon>
        <taxon>Hypocreomycetidae</taxon>
        <taxon>Hypocreales</taxon>
        <taxon>Hypocreaceae</taxon>
        <taxon>Trichoderma</taxon>
    </lineage>
</organism>
<dbReference type="RefSeq" id="XP_024773459.1">
    <property type="nucleotide sequence ID" value="XM_024919179.1"/>
</dbReference>
<protein>
    <submittedName>
        <fullName evidence="2">Uncharacterized protein</fullName>
    </submittedName>
</protein>
<proteinExistence type="predicted"/>
<reference evidence="2 3" key="1">
    <citation type="submission" date="2016-07" db="EMBL/GenBank/DDBJ databases">
        <title>Multiple horizontal gene transfer events from other fungi enriched the ability of initially mycotrophic Trichoderma (Ascomycota) to feed on dead plant biomass.</title>
        <authorList>
            <consortium name="DOE Joint Genome Institute"/>
            <person name="Aerts A."/>
            <person name="Atanasova L."/>
            <person name="Chenthamara K."/>
            <person name="Zhang J."/>
            <person name="Grujic M."/>
            <person name="Henrissat B."/>
            <person name="Kuo A."/>
            <person name="Salamov A."/>
            <person name="Lipzen A."/>
            <person name="Labutti K."/>
            <person name="Barry K."/>
            <person name="Miao Y."/>
            <person name="Rahimi M.J."/>
            <person name="Shen Q."/>
            <person name="Grigoriev I.V."/>
            <person name="Kubicek C.P."/>
            <person name="Druzhinina I.S."/>
        </authorList>
    </citation>
    <scope>NUCLEOTIDE SEQUENCE [LARGE SCALE GENOMIC DNA]</scope>
    <source>
        <strain evidence="2 3">CBS 226.95</strain>
    </source>
</reference>
<feature type="region of interest" description="Disordered" evidence="1">
    <location>
        <begin position="43"/>
        <end position="83"/>
    </location>
</feature>
<gene>
    <name evidence="2" type="ORF">M431DRAFT_508852</name>
</gene>